<accession>A0A640S3F5</accession>
<dbReference type="PIRSF" id="PIRSF014899">
    <property type="entry name" value="UCP014899"/>
    <property type="match status" value="1"/>
</dbReference>
<organism evidence="2 3">
    <name type="scientific">Streptomyces caniferus</name>
    <dbReference type="NCBI Taxonomy" id="285557"/>
    <lineage>
        <taxon>Bacteria</taxon>
        <taxon>Bacillati</taxon>
        <taxon>Actinomycetota</taxon>
        <taxon>Actinomycetes</taxon>
        <taxon>Kitasatosporales</taxon>
        <taxon>Streptomycetaceae</taxon>
        <taxon>Streptomyces</taxon>
    </lineage>
</organism>
<name>A0A640S3F5_9ACTN</name>
<dbReference type="PANTHER" id="PTHR35596:SF1">
    <property type="entry name" value="MICROBIAL-TYPE PARG CATALYTIC DOMAIN-CONTAINING PROTEIN"/>
    <property type="match status" value="1"/>
</dbReference>
<feature type="domain" description="Microbial-type PARG catalytic" evidence="1">
    <location>
        <begin position="42"/>
        <end position="187"/>
    </location>
</feature>
<proteinExistence type="predicted"/>
<sequence>MTAAGGGRRNPIAGRTACPYLDRYERPDTGVPTMSARLRGMAQETERIVAAGAYRAPGGRLVEIGAAVRRARAGTRLYGPDPVAVEAPSSKVRTVFEVTGEGSLTAGQRLAQTGEGPTAVLNFASARNPGGGYLNGAQAQEEALCRGSALYTCVREAPDFYAAHRAEPSPFYSDRVVLSPGVPVFRDDRGTLLDVPYEAGFLTAAAPNAGVIARQRPAETGRVAAALATRAERVLEVAAAGGHRRLVLGAWGCGVFRNEPAEVAGAFAAALLDGGRFSGWFDHIVFAVLDRRADSPTRAAFSAIFPA</sequence>
<dbReference type="PANTHER" id="PTHR35596">
    <property type="entry name" value="DUF2263 DOMAIN-CONTAINING PROTEIN"/>
    <property type="match status" value="1"/>
</dbReference>
<evidence type="ECO:0000313" key="3">
    <source>
        <dbReference type="Proteomes" id="UP000435837"/>
    </source>
</evidence>
<dbReference type="AlphaFoldDB" id="A0A640S3F5"/>
<dbReference type="Pfam" id="PF10021">
    <property type="entry name" value="PARG_cat_microb"/>
    <property type="match status" value="1"/>
</dbReference>
<reference evidence="2 3" key="1">
    <citation type="submission" date="2019-12" db="EMBL/GenBank/DDBJ databases">
        <title>Whole genome shotgun sequence of Streptomyces caniferus NBRC 15389.</title>
        <authorList>
            <person name="Ichikawa N."/>
            <person name="Kimura A."/>
            <person name="Kitahashi Y."/>
            <person name="Komaki H."/>
            <person name="Tamura T."/>
        </authorList>
    </citation>
    <scope>NUCLEOTIDE SEQUENCE [LARGE SCALE GENOMIC DNA]</scope>
    <source>
        <strain evidence="2 3">NBRC 15389</strain>
    </source>
</reference>
<dbReference type="Gene3D" id="3.40.220.10">
    <property type="entry name" value="Leucine Aminopeptidase, subunit E, domain 1"/>
    <property type="match status" value="1"/>
</dbReference>
<dbReference type="EMBL" id="BLIN01000003">
    <property type="protein sequence ID" value="GFE05993.1"/>
    <property type="molecule type" value="Genomic_DNA"/>
</dbReference>
<dbReference type="NCBIfam" id="TIGR02452">
    <property type="entry name" value="TIGR02452 family protein"/>
    <property type="match status" value="1"/>
</dbReference>
<evidence type="ECO:0000259" key="1">
    <source>
        <dbReference type="Pfam" id="PF10021"/>
    </source>
</evidence>
<dbReference type="InterPro" id="IPR019261">
    <property type="entry name" value="PARG_cat_microbial"/>
</dbReference>
<evidence type="ECO:0000313" key="2">
    <source>
        <dbReference type="EMBL" id="GFE05993.1"/>
    </source>
</evidence>
<comment type="caution">
    <text evidence="2">The sequence shown here is derived from an EMBL/GenBank/DDBJ whole genome shotgun (WGS) entry which is preliminary data.</text>
</comment>
<dbReference type="InterPro" id="IPR043472">
    <property type="entry name" value="Macro_dom-like"/>
</dbReference>
<dbReference type="Proteomes" id="UP000435837">
    <property type="component" value="Unassembled WGS sequence"/>
</dbReference>
<gene>
    <name evidence="2" type="ORF">Scani_22610</name>
</gene>
<protein>
    <submittedName>
        <fullName evidence="2">TIGR02452 family protein</fullName>
    </submittedName>
</protein>
<dbReference type="InterPro" id="IPR012664">
    <property type="entry name" value="CHP02452"/>
</dbReference>